<dbReference type="AlphaFoldDB" id="A0A1M5TR52"/>
<dbReference type="SUPFAM" id="SSF55785">
    <property type="entry name" value="PYP-like sensor domain (PAS domain)"/>
    <property type="match status" value="1"/>
</dbReference>
<dbReference type="Gene3D" id="3.30.70.270">
    <property type="match status" value="1"/>
</dbReference>
<dbReference type="InterPro" id="IPR050469">
    <property type="entry name" value="Diguanylate_Cyclase"/>
</dbReference>
<dbReference type="InterPro" id="IPR035965">
    <property type="entry name" value="PAS-like_dom_sf"/>
</dbReference>
<evidence type="ECO:0000256" key="2">
    <source>
        <dbReference type="ARBA" id="ARBA00034247"/>
    </source>
</evidence>
<feature type="domain" description="GGDEF" evidence="4">
    <location>
        <begin position="170"/>
        <end position="307"/>
    </location>
</feature>
<dbReference type="Gene3D" id="3.30.450.20">
    <property type="entry name" value="PAS domain"/>
    <property type="match status" value="1"/>
</dbReference>
<dbReference type="PROSITE" id="PS50887">
    <property type="entry name" value="GGDEF"/>
    <property type="match status" value="1"/>
</dbReference>
<dbReference type="GO" id="GO:0005886">
    <property type="term" value="C:plasma membrane"/>
    <property type="evidence" value="ECO:0007669"/>
    <property type="project" value="TreeGrafter"/>
</dbReference>
<comment type="catalytic activity">
    <reaction evidence="2">
        <text>2 GTP = 3',3'-c-di-GMP + 2 diphosphate</text>
        <dbReference type="Rhea" id="RHEA:24898"/>
        <dbReference type="ChEBI" id="CHEBI:33019"/>
        <dbReference type="ChEBI" id="CHEBI:37565"/>
        <dbReference type="ChEBI" id="CHEBI:58805"/>
        <dbReference type="EC" id="2.7.7.65"/>
    </reaction>
</comment>
<dbReference type="Pfam" id="PF00990">
    <property type="entry name" value="GGDEF"/>
    <property type="match status" value="1"/>
</dbReference>
<evidence type="ECO:0000313" key="6">
    <source>
        <dbReference type="Proteomes" id="UP000184139"/>
    </source>
</evidence>
<dbReference type="InterPro" id="IPR000160">
    <property type="entry name" value="GGDEF_dom"/>
</dbReference>
<evidence type="ECO:0000259" key="4">
    <source>
        <dbReference type="PROSITE" id="PS50887"/>
    </source>
</evidence>
<dbReference type="FunFam" id="3.30.70.270:FF:000001">
    <property type="entry name" value="Diguanylate cyclase domain protein"/>
    <property type="match status" value="1"/>
</dbReference>
<dbReference type="PANTHER" id="PTHR45138">
    <property type="entry name" value="REGULATORY COMPONENTS OF SENSORY TRANSDUCTION SYSTEM"/>
    <property type="match status" value="1"/>
</dbReference>
<dbReference type="InterPro" id="IPR043128">
    <property type="entry name" value="Rev_trsase/Diguanyl_cyclase"/>
</dbReference>
<gene>
    <name evidence="5" type="ORF">SAMN02745124_00868</name>
</gene>
<dbReference type="SMART" id="SM00267">
    <property type="entry name" value="GGDEF"/>
    <property type="match status" value="1"/>
</dbReference>
<reference evidence="5 6" key="1">
    <citation type="submission" date="2016-11" db="EMBL/GenBank/DDBJ databases">
        <authorList>
            <person name="Jaros S."/>
            <person name="Januszkiewicz K."/>
            <person name="Wedrychowicz H."/>
        </authorList>
    </citation>
    <scope>NUCLEOTIDE SEQUENCE [LARGE SCALE GENOMIC DNA]</scope>
    <source>
        <strain evidence="5 6">DSM 9705</strain>
    </source>
</reference>
<dbReference type="PANTHER" id="PTHR45138:SF9">
    <property type="entry name" value="DIGUANYLATE CYCLASE DGCM-RELATED"/>
    <property type="match status" value="1"/>
</dbReference>
<protein>
    <recommendedName>
        <fullName evidence="1">diguanylate cyclase</fullName>
        <ecNumber evidence="1">2.7.7.65</ecNumber>
    </recommendedName>
</protein>
<accession>A0A1M5TR52</accession>
<dbReference type="RefSeq" id="WP_073373590.1">
    <property type="nucleotide sequence ID" value="NZ_FQXS01000003.1"/>
</dbReference>
<dbReference type="EC" id="2.7.7.65" evidence="1"/>
<feature type="region of interest" description="Disordered" evidence="3">
    <location>
        <begin position="301"/>
        <end position="320"/>
    </location>
</feature>
<name>A0A1M5TR52_9BACT</name>
<evidence type="ECO:0000256" key="3">
    <source>
        <dbReference type="SAM" id="MobiDB-lite"/>
    </source>
</evidence>
<dbReference type="GO" id="GO:0052621">
    <property type="term" value="F:diguanylate cyclase activity"/>
    <property type="evidence" value="ECO:0007669"/>
    <property type="project" value="UniProtKB-EC"/>
</dbReference>
<sequence length="320" mass="35521">MIESYAFLKRVLDAITEHIVVIDQQGTILFVNRSWTLFGKQNNCLIIDNNWQNINYLDVCNTASAMGDDFGSLAADGLRAVISGTKPSFSLEYPCHSPREKRWFMMRVSSFSMGQTRCFVISHHNITERKLAEEQVISLSRLDGLTGIANRRRFDEFLEAEWKRCARLSLPISLAIIDIDHFKLLNDTYGHLAGDDCLKAIGNTLQNFANRPGDLCARYGGEEFAIIYGNTSLQQSCLLAKQVLAAIRDLGIANENAPTSPTMTASIGVATMYPDQVSTATELIEAADRLLYQAKNQGRDRIVCQDESPPGSDKGPTTAE</sequence>
<dbReference type="Proteomes" id="UP000184139">
    <property type="component" value="Unassembled WGS sequence"/>
</dbReference>
<dbReference type="SUPFAM" id="SSF55073">
    <property type="entry name" value="Nucleotide cyclase"/>
    <property type="match status" value="1"/>
</dbReference>
<evidence type="ECO:0000256" key="1">
    <source>
        <dbReference type="ARBA" id="ARBA00012528"/>
    </source>
</evidence>
<dbReference type="GO" id="GO:1902201">
    <property type="term" value="P:negative regulation of bacterial-type flagellum-dependent cell motility"/>
    <property type="evidence" value="ECO:0007669"/>
    <property type="project" value="TreeGrafter"/>
</dbReference>
<dbReference type="CDD" id="cd01949">
    <property type="entry name" value="GGDEF"/>
    <property type="match status" value="1"/>
</dbReference>
<dbReference type="GO" id="GO:0043709">
    <property type="term" value="P:cell adhesion involved in single-species biofilm formation"/>
    <property type="evidence" value="ECO:0007669"/>
    <property type="project" value="TreeGrafter"/>
</dbReference>
<keyword evidence="6" id="KW-1185">Reference proteome</keyword>
<dbReference type="InterPro" id="IPR029787">
    <property type="entry name" value="Nucleotide_cyclase"/>
</dbReference>
<organism evidence="5 6">
    <name type="scientific">Desulfofustis glycolicus DSM 9705</name>
    <dbReference type="NCBI Taxonomy" id="1121409"/>
    <lineage>
        <taxon>Bacteria</taxon>
        <taxon>Pseudomonadati</taxon>
        <taxon>Thermodesulfobacteriota</taxon>
        <taxon>Desulfobulbia</taxon>
        <taxon>Desulfobulbales</taxon>
        <taxon>Desulfocapsaceae</taxon>
        <taxon>Desulfofustis</taxon>
    </lineage>
</organism>
<dbReference type="NCBIfam" id="TIGR00254">
    <property type="entry name" value="GGDEF"/>
    <property type="match status" value="1"/>
</dbReference>
<proteinExistence type="predicted"/>
<dbReference type="STRING" id="1121409.SAMN02745124_00868"/>
<dbReference type="OrthoDB" id="9778432at2"/>
<dbReference type="EMBL" id="FQXS01000003">
    <property type="protein sequence ID" value="SHH53247.1"/>
    <property type="molecule type" value="Genomic_DNA"/>
</dbReference>
<evidence type="ECO:0000313" key="5">
    <source>
        <dbReference type="EMBL" id="SHH53247.1"/>
    </source>
</evidence>